<dbReference type="SUPFAM" id="SSF46785">
    <property type="entry name" value="Winged helix' DNA-binding domain"/>
    <property type="match status" value="1"/>
</dbReference>
<proteinExistence type="predicted"/>
<dbReference type="EMBL" id="BSVB01000001">
    <property type="protein sequence ID" value="GMA93764.1"/>
    <property type="molecule type" value="Genomic_DNA"/>
</dbReference>
<dbReference type="InterPro" id="IPR036388">
    <property type="entry name" value="WH-like_DNA-bd_sf"/>
</dbReference>
<keyword evidence="2" id="KW-1185">Reference proteome</keyword>
<reference evidence="2" key="1">
    <citation type="journal article" date="2019" name="Int. J. Syst. Evol. Microbiol.">
        <title>The Global Catalogue of Microorganisms (GCM) 10K type strain sequencing project: providing services to taxonomists for standard genome sequencing and annotation.</title>
        <authorList>
            <consortium name="The Broad Institute Genomics Platform"/>
            <consortium name="The Broad Institute Genome Sequencing Center for Infectious Disease"/>
            <person name="Wu L."/>
            <person name="Ma J."/>
        </authorList>
    </citation>
    <scope>NUCLEOTIDE SEQUENCE [LARGE SCALE GENOMIC DNA]</scope>
    <source>
        <strain evidence="2">NBRC 108894</strain>
    </source>
</reference>
<dbReference type="Pfam" id="PF12840">
    <property type="entry name" value="HTH_20"/>
    <property type="match status" value="1"/>
</dbReference>
<dbReference type="Proteomes" id="UP001157034">
    <property type="component" value="Unassembled WGS sequence"/>
</dbReference>
<organism evidence="1 2">
    <name type="scientific">Pseudolysinimonas kribbensis</name>
    <dbReference type="NCBI Taxonomy" id="433641"/>
    <lineage>
        <taxon>Bacteria</taxon>
        <taxon>Bacillati</taxon>
        <taxon>Actinomycetota</taxon>
        <taxon>Actinomycetes</taxon>
        <taxon>Micrococcales</taxon>
        <taxon>Microbacteriaceae</taxon>
        <taxon>Pseudolysinimonas</taxon>
    </lineage>
</organism>
<dbReference type="InterPro" id="IPR011991">
    <property type="entry name" value="ArsR-like_HTH"/>
</dbReference>
<gene>
    <name evidence="1" type="ORF">GCM10025881_05880</name>
</gene>
<evidence type="ECO:0000313" key="1">
    <source>
        <dbReference type="EMBL" id="GMA93764.1"/>
    </source>
</evidence>
<evidence type="ECO:0000313" key="2">
    <source>
        <dbReference type="Proteomes" id="UP001157034"/>
    </source>
</evidence>
<dbReference type="InterPro" id="IPR036390">
    <property type="entry name" value="WH_DNA-bd_sf"/>
</dbReference>
<name>A0ABQ6K0F2_9MICO</name>
<dbReference type="Gene3D" id="1.10.10.10">
    <property type="entry name" value="Winged helix-like DNA-binding domain superfamily/Winged helix DNA-binding domain"/>
    <property type="match status" value="1"/>
</dbReference>
<sequence>MTGRSDSYHAAMASPSRRSVLDVLLASADPLDAAAVSERVGLHLTTTRFHLDQLVDAGLARRRSSVEGRRGRPRMLYAPAGAPRDRDAREQLIRVLSGALGDQADEESLRAGRRWATAFDPPRPDDPVPGLVEVLDRLGFDPEPDAAVDPVIRLPSCPFREAARDHPDVVCAVHRGLIDRLMEGTTRDARLLPFVEPQLCLITVGPAAAG</sequence>
<accession>A0ABQ6K0F2</accession>
<protein>
    <submittedName>
        <fullName evidence="1">Transcriptional regulator</fullName>
    </submittedName>
</protein>
<dbReference type="RefSeq" id="WP_284252707.1">
    <property type="nucleotide sequence ID" value="NZ_BAAAQO010000003.1"/>
</dbReference>
<dbReference type="CDD" id="cd00090">
    <property type="entry name" value="HTH_ARSR"/>
    <property type="match status" value="1"/>
</dbReference>
<comment type="caution">
    <text evidence="1">The sequence shown here is derived from an EMBL/GenBank/DDBJ whole genome shotgun (WGS) entry which is preliminary data.</text>
</comment>